<dbReference type="InterPro" id="IPR001525">
    <property type="entry name" value="C5_MeTfrase"/>
</dbReference>
<dbReference type="InterPro" id="IPR050390">
    <property type="entry name" value="C5-Methyltransferase"/>
</dbReference>
<gene>
    <name evidence="7" type="ORF">RM572_00265</name>
</gene>
<comment type="similarity">
    <text evidence="6">Belongs to the class I-like SAM-binding methyltransferase superfamily. C5-methyltransferase family.</text>
</comment>
<dbReference type="PRINTS" id="PR00105">
    <property type="entry name" value="C5METTRFRASE"/>
</dbReference>
<sequence length="443" mass="50018">MVDLPEHDQKTRTSVELFAGGGGLAMAVDRAGFRPLLFNEYANYACQTLADNGAEPVPAGEQPEIPKPGQPVPLVPGDVQKLDMTYLEGEVDLLAGGPPCQPFSLGGVAKGDEDKRNMFPHMFRAIREMRPKAVICENVRGLLRPSFRDYFKYIQRELELPFMLRRDDVSWQEHDRVLQREHKAKTLPADERYHVVVMPVNAANYGVPQVRQRVIMVAFREDLNINYTTFEKHVQNYPFSEAALHRAMRQGDYWQRFEEAGCPVPDHVIERTMARLPEVITEVDDQLKPWRTLRDAVTGLGTDERLPALPPIDRKKLDRKTNQGGKITDHIGWPDARIYAGHTPNELDRPAKTVKAGVHGVPGGESVMLLDERERDTAKPGGWRYVHRYMTVRETARVMTFPDEWKAAGPRGERMRQLGNAVPVVLGEFFARAVAEALANAGK</sequence>
<keyword evidence="4 6" id="KW-0949">S-adenosyl-L-methionine</keyword>
<dbReference type="PROSITE" id="PS51679">
    <property type="entry name" value="SAM_MT_C5"/>
    <property type="match status" value="1"/>
</dbReference>
<evidence type="ECO:0000256" key="1">
    <source>
        <dbReference type="ARBA" id="ARBA00011975"/>
    </source>
</evidence>
<organism evidence="7 8">
    <name type="scientific">Streptomyces hazeniae</name>
    <dbReference type="NCBI Taxonomy" id="3075538"/>
    <lineage>
        <taxon>Bacteria</taxon>
        <taxon>Bacillati</taxon>
        <taxon>Actinomycetota</taxon>
        <taxon>Actinomycetes</taxon>
        <taxon>Kitasatosporales</taxon>
        <taxon>Streptomycetaceae</taxon>
        <taxon>Streptomyces</taxon>
    </lineage>
</organism>
<dbReference type="RefSeq" id="WP_311671215.1">
    <property type="nucleotide sequence ID" value="NZ_JAVREQ010000001.1"/>
</dbReference>
<evidence type="ECO:0000256" key="2">
    <source>
        <dbReference type="ARBA" id="ARBA00022603"/>
    </source>
</evidence>
<dbReference type="SUPFAM" id="SSF53335">
    <property type="entry name" value="S-adenosyl-L-methionine-dependent methyltransferases"/>
    <property type="match status" value="1"/>
</dbReference>
<keyword evidence="2 6" id="KW-0489">Methyltransferase</keyword>
<dbReference type="EC" id="2.1.1.37" evidence="1"/>
<dbReference type="PANTHER" id="PTHR10629:SF52">
    <property type="entry name" value="DNA (CYTOSINE-5)-METHYLTRANSFERASE 1"/>
    <property type="match status" value="1"/>
</dbReference>
<dbReference type="Gene3D" id="3.40.50.150">
    <property type="entry name" value="Vaccinia Virus protein VP39"/>
    <property type="match status" value="1"/>
</dbReference>
<dbReference type="InterPro" id="IPR018117">
    <property type="entry name" value="C5_DNA_meth_AS"/>
</dbReference>
<name>A0ABU2NJP6_9ACTN</name>
<proteinExistence type="inferred from homology"/>
<dbReference type="PROSITE" id="PS00094">
    <property type="entry name" value="C5_MTASE_1"/>
    <property type="match status" value="1"/>
</dbReference>
<dbReference type="EMBL" id="JAVREQ010000001">
    <property type="protein sequence ID" value="MDT0377210.1"/>
    <property type="molecule type" value="Genomic_DNA"/>
</dbReference>
<evidence type="ECO:0000256" key="5">
    <source>
        <dbReference type="ARBA" id="ARBA00022747"/>
    </source>
</evidence>
<evidence type="ECO:0000256" key="3">
    <source>
        <dbReference type="ARBA" id="ARBA00022679"/>
    </source>
</evidence>
<feature type="active site" evidence="6">
    <location>
        <position position="100"/>
    </location>
</feature>
<dbReference type="PANTHER" id="PTHR10629">
    <property type="entry name" value="CYTOSINE-SPECIFIC METHYLTRANSFERASE"/>
    <property type="match status" value="1"/>
</dbReference>
<keyword evidence="8" id="KW-1185">Reference proteome</keyword>
<dbReference type="InterPro" id="IPR029063">
    <property type="entry name" value="SAM-dependent_MTases_sf"/>
</dbReference>
<dbReference type="Pfam" id="PF00145">
    <property type="entry name" value="DNA_methylase"/>
    <property type="match status" value="2"/>
</dbReference>
<comment type="caution">
    <text evidence="7">The sequence shown here is derived from an EMBL/GenBank/DDBJ whole genome shotgun (WGS) entry which is preliminary data.</text>
</comment>
<dbReference type="GO" id="GO:0008168">
    <property type="term" value="F:methyltransferase activity"/>
    <property type="evidence" value="ECO:0007669"/>
    <property type="project" value="UniProtKB-KW"/>
</dbReference>
<evidence type="ECO:0000256" key="4">
    <source>
        <dbReference type="ARBA" id="ARBA00022691"/>
    </source>
</evidence>
<keyword evidence="5" id="KW-0680">Restriction system</keyword>
<dbReference type="Proteomes" id="UP001183414">
    <property type="component" value="Unassembled WGS sequence"/>
</dbReference>
<keyword evidence="3 6" id="KW-0808">Transferase</keyword>
<dbReference type="GO" id="GO:0032259">
    <property type="term" value="P:methylation"/>
    <property type="evidence" value="ECO:0007669"/>
    <property type="project" value="UniProtKB-KW"/>
</dbReference>
<accession>A0ABU2NJP6</accession>
<reference evidence="8" key="1">
    <citation type="submission" date="2023-07" db="EMBL/GenBank/DDBJ databases">
        <title>30 novel species of actinomycetes from the DSMZ collection.</title>
        <authorList>
            <person name="Nouioui I."/>
        </authorList>
    </citation>
    <scope>NUCLEOTIDE SEQUENCE [LARGE SCALE GENOMIC DNA]</scope>
    <source>
        <strain evidence="8">DSM 42041</strain>
    </source>
</reference>
<protein>
    <recommendedName>
        <fullName evidence="1">DNA (cytosine-5-)-methyltransferase</fullName>
        <ecNumber evidence="1">2.1.1.37</ecNumber>
    </recommendedName>
</protein>
<dbReference type="Gene3D" id="3.90.120.10">
    <property type="entry name" value="DNA Methylase, subunit A, domain 2"/>
    <property type="match status" value="1"/>
</dbReference>
<evidence type="ECO:0000313" key="8">
    <source>
        <dbReference type="Proteomes" id="UP001183414"/>
    </source>
</evidence>
<evidence type="ECO:0000256" key="6">
    <source>
        <dbReference type="PROSITE-ProRule" id="PRU01016"/>
    </source>
</evidence>
<evidence type="ECO:0000313" key="7">
    <source>
        <dbReference type="EMBL" id="MDT0377210.1"/>
    </source>
</evidence>